<feature type="domain" description="Ig-like" evidence="2">
    <location>
        <begin position="1043"/>
        <end position="1137"/>
    </location>
</feature>
<dbReference type="InterPro" id="IPR007110">
    <property type="entry name" value="Ig-like_dom"/>
</dbReference>
<proteinExistence type="predicted"/>
<evidence type="ECO:0000256" key="1">
    <source>
        <dbReference type="ARBA" id="ARBA00022729"/>
    </source>
</evidence>
<dbReference type="EMBL" id="FZPD01000002">
    <property type="protein sequence ID" value="SNS74709.1"/>
    <property type="molecule type" value="Genomic_DNA"/>
</dbReference>
<dbReference type="InterPro" id="IPR028994">
    <property type="entry name" value="Integrin_alpha_N"/>
</dbReference>
<protein>
    <submittedName>
        <fullName evidence="3">Gliding motility-associated C-terminal domain-containing protein</fullName>
    </submittedName>
</protein>
<evidence type="ECO:0000313" key="3">
    <source>
        <dbReference type="EMBL" id="SNS74709.1"/>
    </source>
</evidence>
<dbReference type="Proteomes" id="UP000198393">
    <property type="component" value="Unassembled WGS sequence"/>
</dbReference>
<dbReference type="PANTHER" id="PTHR36220">
    <property type="entry name" value="UNNAMED PRODUCT"/>
    <property type="match status" value="1"/>
</dbReference>
<dbReference type="InterPro" id="IPR013517">
    <property type="entry name" value="FG-GAP"/>
</dbReference>
<dbReference type="Gene3D" id="2.130.10.130">
    <property type="entry name" value="Integrin alpha, N-terminal"/>
    <property type="match status" value="2"/>
</dbReference>
<evidence type="ECO:0000259" key="2">
    <source>
        <dbReference type="PROSITE" id="PS50835"/>
    </source>
</evidence>
<gene>
    <name evidence="3" type="ORF">SAMN05421640_1084</name>
</gene>
<name>A0A239GZS6_EKHLU</name>
<keyword evidence="4" id="KW-1185">Reference proteome</keyword>
<dbReference type="PROSITE" id="PS50835">
    <property type="entry name" value="IG_LIKE"/>
    <property type="match status" value="1"/>
</dbReference>
<dbReference type="OrthoDB" id="1490014at2"/>
<evidence type="ECO:0000313" key="4">
    <source>
        <dbReference type="Proteomes" id="UP000198393"/>
    </source>
</evidence>
<organism evidence="3 4">
    <name type="scientific">Ekhidna lutea</name>
    <dbReference type="NCBI Taxonomy" id="447679"/>
    <lineage>
        <taxon>Bacteria</taxon>
        <taxon>Pseudomonadati</taxon>
        <taxon>Bacteroidota</taxon>
        <taxon>Cytophagia</taxon>
        <taxon>Cytophagales</taxon>
        <taxon>Reichenbachiellaceae</taxon>
        <taxon>Ekhidna</taxon>
    </lineage>
</organism>
<dbReference type="Pfam" id="PF14312">
    <property type="entry name" value="FG-GAP_2"/>
    <property type="match status" value="2"/>
</dbReference>
<sequence>MRLAYLFILIISPFGNLFSQCLDDDLIMFPPKSIDLFTGFGRQVVIQDDYLITSSDSNDSLAYANGLVFVYEYKANRWTKIAELTPSDPSNGMRFGQRIEANKNIIAISGTKYSPEGVAYQKVYVFEKDSVESWVTQNESYVIDPVPVVAEDDFWGTRVNFDVSDKFLALYYSYGYYFEDHHEVKCNIYSLGDDFAELIHAYDGLKYDDGNYQTQVHLNLEDDFLVISSGFYSRPNYSSGISIVYNYDSVAGWEELSHELIPPLENQIGFGTSVDVVDDNIFVSSLRDDSPEGTGTSKVFVYQKEEDKWTETNQCVIYSTPAVGSTNDNISASSKYLIHSQPAERIMSVFSLDDTLKAKEKPDFFLQLPDLERGYGWEMDINSKHFVYNSNDFGYSNYTTTGSEVNTVLLETPLDSSRSIPDQVLTQYSNTASGDEFASSSAFYKSVGAVGTHLDDDRGSSSGAVNIYERENEGLTWKQVSKIYSPTIQSNQGFGLAVDVNEKQLFVSAPFYDSLAIDGSRVVSAMGKVFQFEKRNEKWHLINEIISPDALNYLNNQASADKHKKAENEGVFFQNLSEGNVLIASDPEVESEQTGVSVLSQNDSYSNREFGRTLTYHNGYLAVGQRYFGGSNYKGSIYIFKENHTGGWDHQATLQSSDRYTRDAIGMLPIFMNDTLIIAGSAIYGNKALLFKRNPGEEWRSGNETATLLPDREELDGNYPVEEFDNFGVDIDLHGEYIIVGAPFGERDERLGAHSGRAYLFKMPVGGWNGDINHTSILKPKDRIVDGMFGNSVYIDSKNILVGAPHSFFRRRYTDAYNKEDEEPGLVYVFDRAFIDESEEVVNEVGRIIPDDGEALDGFGASISKNFLEVVVNAPLADTDNGDRSGAAYMYKKVGSIEEDIPPMCIESGSVDLIAYPVSGGIWSGEGIIDSEKGIFDPSALDEKSYSIRYQYGECTSTTTIDVYTKPVIINASNPLQYLCLDDSVDIFIESDKTSHDYQWFFKNTIDDEYVQQFIWNGENRIVAKAPGYYYGISLNPACNSEPEFFQVVAVDESTELSHEDYVAYCTGETFTLQLNSETQMDSYSWYYSEDTSNLSFIEFSSNDSIQVASGGLYFCQFIRHGCVFDSDTVNVQFDISKSELNYQNEYELCMGESIELSISNDYEDMIEFQWYADLDGFEDYKLYSDDQIITANQEGSFYCRSISSSGCQYLSDTISINQEVFDLTFEPIENICDVSEKVDLLTSPLGGTFEIKNTSFTFSEPVFDPIDLENGVYELMYYYEINGCSYETSQTFEINVLKKDDLFIPNVFTPNNDGLNDYFFADGLVYPLSRFELTIVNRAGSKVFQTTNHDFQWKGAGMSSGVYFWSLTYGNSCDTHELNGFVHLIR</sequence>
<dbReference type="PANTHER" id="PTHR36220:SF1">
    <property type="entry name" value="GAMMA TUBULIN COMPLEX COMPONENT C-TERMINAL DOMAIN-CONTAINING PROTEIN"/>
    <property type="match status" value="1"/>
</dbReference>
<reference evidence="3 4" key="1">
    <citation type="submission" date="2017-06" db="EMBL/GenBank/DDBJ databases">
        <authorList>
            <person name="Kim H.J."/>
            <person name="Triplett B.A."/>
        </authorList>
    </citation>
    <scope>NUCLEOTIDE SEQUENCE [LARGE SCALE GENOMIC DNA]</scope>
    <source>
        <strain evidence="3 4">DSM 19307</strain>
    </source>
</reference>
<keyword evidence="1" id="KW-0732">Signal</keyword>
<accession>A0A239GZS6</accession>
<dbReference type="Pfam" id="PF13585">
    <property type="entry name" value="CHU_C"/>
    <property type="match status" value="1"/>
</dbReference>